<dbReference type="InterPro" id="IPR050180">
    <property type="entry name" value="RNR_Ribonuclease"/>
</dbReference>
<evidence type="ECO:0000313" key="10">
    <source>
        <dbReference type="EMBL" id="MDF1610730.1"/>
    </source>
</evidence>
<evidence type="ECO:0000256" key="3">
    <source>
        <dbReference type="ARBA" id="ARBA00022490"/>
    </source>
</evidence>
<dbReference type="PANTHER" id="PTHR23355:SF9">
    <property type="entry name" value="DIS3-LIKE EXONUCLEASE 2"/>
    <property type="match status" value="1"/>
</dbReference>
<dbReference type="Pfam" id="PF17876">
    <property type="entry name" value="CSD2"/>
    <property type="match status" value="1"/>
</dbReference>
<comment type="similarity">
    <text evidence="8">Belongs to the RNR ribonuclease family. RNase R subfamily.</text>
</comment>
<evidence type="ECO:0000259" key="9">
    <source>
        <dbReference type="PROSITE" id="PS50126"/>
    </source>
</evidence>
<dbReference type="NCBIfam" id="TIGR00358">
    <property type="entry name" value="3_prime_RNase"/>
    <property type="match status" value="1"/>
</dbReference>
<dbReference type="Proteomes" id="UP001221302">
    <property type="component" value="Unassembled WGS sequence"/>
</dbReference>
<protein>
    <recommendedName>
        <fullName evidence="8">Ribonuclease R</fullName>
        <shortName evidence="8">RNase R</shortName>
        <ecNumber evidence="8">3.1.13.1</ecNumber>
    </recommendedName>
</protein>
<feature type="domain" description="S1 motif" evidence="9">
    <location>
        <begin position="616"/>
        <end position="697"/>
    </location>
</feature>
<dbReference type="Pfam" id="PF08206">
    <property type="entry name" value="OB_RNB"/>
    <property type="match status" value="1"/>
</dbReference>
<dbReference type="PANTHER" id="PTHR23355">
    <property type="entry name" value="RIBONUCLEASE"/>
    <property type="match status" value="1"/>
</dbReference>
<evidence type="ECO:0000256" key="7">
    <source>
        <dbReference type="ARBA" id="ARBA00022884"/>
    </source>
</evidence>
<evidence type="ECO:0000256" key="4">
    <source>
        <dbReference type="ARBA" id="ARBA00022722"/>
    </source>
</evidence>
<dbReference type="InterPro" id="IPR004476">
    <property type="entry name" value="RNase_II/RNase_R"/>
</dbReference>
<dbReference type="SMART" id="SM00316">
    <property type="entry name" value="S1"/>
    <property type="match status" value="1"/>
</dbReference>
<dbReference type="InterPro" id="IPR011805">
    <property type="entry name" value="RNase_R"/>
</dbReference>
<dbReference type="InterPro" id="IPR013223">
    <property type="entry name" value="RNase_B_OB_dom"/>
</dbReference>
<dbReference type="InterPro" id="IPR022966">
    <property type="entry name" value="RNase_II/R_CS"/>
</dbReference>
<dbReference type="InterPro" id="IPR003029">
    <property type="entry name" value="S1_domain"/>
</dbReference>
<reference evidence="10" key="1">
    <citation type="submission" date="2023-03" db="EMBL/GenBank/DDBJ databases">
        <title>Stygiobacter electus gen. nov., sp. nov., facultatively anaerobic thermotolerant bacterium of the class Ignavibacteria from a well of Yessentuki mineral water deposit.</title>
        <authorList>
            <person name="Podosokorskaya O.A."/>
            <person name="Elcheninov A.G."/>
            <person name="Petrova N.F."/>
            <person name="Zavarzina D.G."/>
            <person name="Kublanov I.V."/>
            <person name="Merkel A.Y."/>
        </authorList>
    </citation>
    <scope>NUCLEOTIDE SEQUENCE</scope>
    <source>
        <strain evidence="10">09-Me</strain>
    </source>
</reference>
<dbReference type="GO" id="GO:0008859">
    <property type="term" value="F:exoribonuclease II activity"/>
    <property type="evidence" value="ECO:0007669"/>
    <property type="project" value="UniProtKB-UniRule"/>
</dbReference>
<evidence type="ECO:0000256" key="2">
    <source>
        <dbReference type="ARBA" id="ARBA00004496"/>
    </source>
</evidence>
<dbReference type="Pfam" id="PF00575">
    <property type="entry name" value="S1"/>
    <property type="match status" value="1"/>
</dbReference>
<keyword evidence="6 8" id="KW-0269">Exonuclease</keyword>
<dbReference type="InterPro" id="IPR040476">
    <property type="entry name" value="CSD2"/>
</dbReference>
<dbReference type="SMART" id="SM00955">
    <property type="entry name" value="RNB"/>
    <property type="match status" value="1"/>
</dbReference>
<dbReference type="CDD" id="cd04471">
    <property type="entry name" value="S1_RNase_R"/>
    <property type="match status" value="1"/>
</dbReference>
<comment type="subcellular location">
    <subcellularLocation>
        <location evidence="2 8">Cytoplasm</location>
    </subcellularLocation>
</comment>
<dbReference type="NCBIfam" id="TIGR02063">
    <property type="entry name" value="RNase_R"/>
    <property type="match status" value="1"/>
</dbReference>
<dbReference type="InterPro" id="IPR001900">
    <property type="entry name" value="RNase_II/R"/>
</dbReference>
<dbReference type="GO" id="GO:0005829">
    <property type="term" value="C:cytosol"/>
    <property type="evidence" value="ECO:0007669"/>
    <property type="project" value="TreeGrafter"/>
</dbReference>
<dbReference type="PROSITE" id="PS50126">
    <property type="entry name" value="S1"/>
    <property type="match status" value="1"/>
</dbReference>
<dbReference type="HAMAP" id="MF_01895">
    <property type="entry name" value="RNase_R"/>
    <property type="match status" value="1"/>
</dbReference>
<keyword evidence="4 8" id="KW-0540">Nuclease</keyword>
<dbReference type="SUPFAM" id="SSF50249">
    <property type="entry name" value="Nucleic acid-binding proteins"/>
    <property type="match status" value="4"/>
</dbReference>
<dbReference type="Gene3D" id="2.40.50.140">
    <property type="entry name" value="Nucleic acid-binding proteins"/>
    <property type="match status" value="3"/>
</dbReference>
<keyword evidence="7 8" id="KW-0694">RNA-binding</keyword>
<dbReference type="EC" id="3.1.13.1" evidence="8"/>
<keyword evidence="5 8" id="KW-0378">Hydrolase</keyword>
<name>A0AAE3NY41_9BACT</name>
<dbReference type="RefSeq" id="WP_321534495.1">
    <property type="nucleotide sequence ID" value="NZ_JARGDL010000001.1"/>
</dbReference>
<evidence type="ECO:0000313" key="11">
    <source>
        <dbReference type="Proteomes" id="UP001221302"/>
    </source>
</evidence>
<gene>
    <name evidence="8 10" type="primary">rnr</name>
    <name evidence="10" type="ORF">P0M35_01085</name>
</gene>
<dbReference type="InterPro" id="IPR012340">
    <property type="entry name" value="NA-bd_OB-fold"/>
</dbReference>
<dbReference type="EMBL" id="JARGDL010000001">
    <property type="protein sequence ID" value="MDF1610730.1"/>
    <property type="molecule type" value="Genomic_DNA"/>
</dbReference>
<comment type="catalytic activity">
    <reaction evidence="1 8">
        <text>Exonucleolytic cleavage in the 3'- to 5'-direction to yield nucleoside 5'-phosphates.</text>
        <dbReference type="EC" id="3.1.13.1"/>
    </reaction>
</comment>
<evidence type="ECO:0000256" key="6">
    <source>
        <dbReference type="ARBA" id="ARBA00022839"/>
    </source>
</evidence>
<sequence>MKKEIKALFKDKPGLKLKSKEIAKKLGLTDEHQIAELKHFLYKLTEENYLEKNGKRYQLKLDDSEKLIGTLQIINQGDFGFVTLKEKAIKDIFIAGKNLANALDGDLVEVELTKTQRGKNLEGKIISVIERGKTEIIGTLKKNGQYYFVIPDDDKIHHDIFIHSKYLNGAKSNDKVVVSSIIWESNQPNPEGKIIEVLGKSGNYDTEIATIAREFSIPFKFSKKTLNEAEEIPEKISKEEIKKRLDLRNQIIFTIDPEDAKDFDDAVSVEILNNGNYKVGIHIADVSHYVRKETNLFEEALQRGTSVYLVGKVIPMLPEKLSNKICSLVPNEDRLTYSVIAELTARGKVVSYEIKKSIINSKRRFTYEEVQQIIETGVGDFSFEILLLNKISKTLRANRMKKGSINFFSPEVVFKLDKNGVPIDIKIKEIRESHNLIEELMLLANQIVAEHVKPKKNELEFPFVYRIHDLPDKEKITEFARFVKSLGYSFDPNAANKSKQFQMLLEQVKGTEEEAVVNEIAIRSMAKAIYSTENIGHYGLGFKYYTHFTSPIRRFPDLIVHQLIYDYIEKDKFKNFTHEELDEICNHASAKERNAINAERYSVKLKQIEYLKGKVGQNFHGVISGIMHFGIFVELSSTLAEGLIRFKDLDDDYYTFDEKNYSVVGKRTKRRFRLGDKINVKLVRVDEERHEIDFILSE</sequence>
<dbReference type="Pfam" id="PF00773">
    <property type="entry name" value="RNB"/>
    <property type="match status" value="1"/>
</dbReference>
<evidence type="ECO:0000256" key="8">
    <source>
        <dbReference type="HAMAP-Rule" id="MF_01895"/>
    </source>
</evidence>
<comment type="caution">
    <text evidence="10">The sequence shown here is derived from an EMBL/GenBank/DDBJ whole genome shotgun (WGS) entry which is preliminary data.</text>
</comment>
<dbReference type="GO" id="GO:0006402">
    <property type="term" value="P:mRNA catabolic process"/>
    <property type="evidence" value="ECO:0007669"/>
    <property type="project" value="TreeGrafter"/>
</dbReference>
<dbReference type="PROSITE" id="PS01175">
    <property type="entry name" value="RIBONUCLEASE_II"/>
    <property type="match status" value="1"/>
</dbReference>
<evidence type="ECO:0000256" key="5">
    <source>
        <dbReference type="ARBA" id="ARBA00022801"/>
    </source>
</evidence>
<comment type="function">
    <text evidence="8">3'-5' exoribonuclease that releases 5'-nucleoside monophosphates and is involved in maturation of structured RNAs.</text>
</comment>
<keyword evidence="11" id="KW-1185">Reference proteome</keyword>
<proteinExistence type="inferred from homology"/>
<dbReference type="AlphaFoldDB" id="A0AAE3NY41"/>
<dbReference type="GO" id="GO:0003723">
    <property type="term" value="F:RNA binding"/>
    <property type="evidence" value="ECO:0007669"/>
    <property type="project" value="UniProtKB-UniRule"/>
</dbReference>
<accession>A0AAE3NY41</accession>
<organism evidence="10 11">
    <name type="scientific">Stygiobacter electus</name>
    <dbReference type="NCBI Taxonomy" id="3032292"/>
    <lineage>
        <taxon>Bacteria</taxon>
        <taxon>Pseudomonadati</taxon>
        <taxon>Ignavibacteriota</taxon>
        <taxon>Ignavibacteria</taxon>
        <taxon>Ignavibacteriales</taxon>
        <taxon>Melioribacteraceae</taxon>
        <taxon>Stygiobacter</taxon>
    </lineage>
</organism>
<keyword evidence="3 8" id="KW-0963">Cytoplasm</keyword>
<evidence type="ECO:0000256" key="1">
    <source>
        <dbReference type="ARBA" id="ARBA00001849"/>
    </source>
</evidence>